<dbReference type="InterPro" id="IPR036188">
    <property type="entry name" value="FAD/NAD-bd_sf"/>
</dbReference>
<keyword evidence="8" id="KW-1185">Reference proteome</keyword>
<reference evidence="7 8" key="2">
    <citation type="submission" date="2018-11" db="EMBL/GenBank/DDBJ databases">
        <authorList>
            <consortium name="Pathogen Informatics"/>
        </authorList>
    </citation>
    <scope>NUCLEOTIDE SEQUENCE [LARGE SCALE GENOMIC DNA]</scope>
</reference>
<dbReference type="SUPFAM" id="SSF51905">
    <property type="entry name" value="FAD/NAD(P)-binding domain"/>
    <property type="match status" value="1"/>
</dbReference>
<dbReference type="Proteomes" id="UP000267606">
    <property type="component" value="Unassembled WGS sequence"/>
</dbReference>
<sequence>MRFLSYLLLEIIAKVVLTKEGMIAGDDYTLNNSGTTTNVRQLQLPEFTDPVIVVGGGLAGLSAALQAVHEGANVVLIEGEKDLGGNSQKASSGVAACNTEAQRIKHVNDSPELFYSDTMSAGDRENDHVLVDQLVSLIT</sequence>
<dbReference type="InterPro" id="IPR050315">
    <property type="entry name" value="FAD-oxidoreductase_2"/>
</dbReference>
<feature type="domain" description="FAD-dependent oxidoreductase 2 FAD-binding" evidence="6">
    <location>
        <begin position="51"/>
        <end position="135"/>
    </location>
</feature>
<dbReference type="Pfam" id="PF00890">
    <property type="entry name" value="FAD_binding_2"/>
    <property type="match status" value="1"/>
</dbReference>
<dbReference type="STRING" id="387005.A0A183H930"/>
<evidence type="ECO:0000256" key="1">
    <source>
        <dbReference type="ARBA" id="ARBA00001974"/>
    </source>
</evidence>
<evidence type="ECO:0000256" key="2">
    <source>
        <dbReference type="ARBA" id="ARBA00022630"/>
    </source>
</evidence>
<evidence type="ECO:0000313" key="9">
    <source>
        <dbReference type="WBParaSite" id="OFLC_0000399101-mRNA-1"/>
    </source>
</evidence>
<protein>
    <submittedName>
        <fullName evidence="9">FAD_binding_2 domain-containing protein</fullName>
    </submittedName>
</protein>
<gene>
    <name evidence="7" type="ORF">OFLC_LOCUS3990</name>
</gene>
<feature type="chain" id="PRO_5044552445" evidence="5">
    <location>
        <begin position="19"/>
        <end position="139"/>
    </location>
</feature>
<evidence type="ECO:0000256" key="4">
    <source>
        <dbReference type="ARBA" id="ARBA00023002"/>
    </source>
</evidence>
<dbReference type="PANTHER" id="PTHR43400:SF7">
    <property type="entry name" value="FAD-DEPENDENT OXIDOREDUCTASE 2 FAD BINDING DOMAIN-CONTAINING PROTEIN"/>
    <property type="match status" value="1"/>
</dbReference>
<feature type="signal peptide" evidence="5">
    <location>
        <begin position="1"/>
        <end position="18"/>
    </location>
</feature>
<evidence type="ECO:0000313" key="8">
    <source>
        <dbReference type="Proteomes" id="UP000267606"/>
    </source>
</evidence>
<evidence type="ECO:0000256" key="5">
    <source>
        <dbReference type="SAM" id="SignalP"/>
    </source>
</evidence>
<evidence type="ECO:0000313" key="7">
    <source>
        <dbReference type="EMBL" id="VDO38502.1"/>
    </source>
</evidence>
<dbReference type="InterPro" id="IPR003953">
    <property type="entry name" value="FAD-dep_OxRdtase_2_FAD-bd"/>
</dbReference>
<name>A0A183H930_9BILA</name>
<accession>A0A183H930</accession>
<keyword evidence="2" id="KW-0285">Flavoprotein</keyword>
<dbReference type="GO" id="GO:0016491">
    <property type="term" value="F:oxidoreductase activity"/>
    <property type="evidence" value="ECO:0007669"/>
    <property type="project" value="UniProtKB-KW"/>
</dbReference>
<dbReference type="Gene3D" id="3.50.50.60">
    <property type="entry name" value="FAD/NAD(P)-binding domain"/>
    <property type="match status" value="1"/>
</dbReference>
<evidence type="ECO:0000256" key="3">
    <source>
        <dbReference type="ARBA" id="ARBA00022827"/>
    </source>
</evidence>
<dbReference type="PANTHER" id="PTHR43400">
    <property type="entry name" value="FUMARATE REDUCTASE"/>
    <property type="match status" value="1"/>
</dbReference>
<keyword evidence="3" id="KW-0274">FAD</keyword>
<proteinExistence type="predicted"/>
<dbReference type="WBParaSite" id="OFLC_0000399101-mRNA-1">
    <property type="protein sequence ID" value="OFLC_0000399101-mRNA-1"/>
    <property type="gene ID" value="OFLC_0000399101"/>
</dbReference>
<evidence type="ECO:0000259" key="6">
    <source>
        <dbReference type="Pfam" id="PF00890"/>
    </source>
</evidence>
<comment type="cofactor">
    <cofactor evidence="1">
        <name>FAD</name>
        <dbReference type="ChEBI" id="CHEBI:57692"/>
    </cofactor>
</comment>
<organism evidence="9">
    <name type="scientific">Onchocerca flexuosa</name>
    <dbReference type="NCBI Taxonomy" id="387005"/>
    <lineage>
        <taxon>Eukaryota</taxon>
        <taxon>Metazoa</taxon>
        <taxon>Ecdysozoa</taxon>
        <taxon>Nematoda</taxon>
        <taxon>Chromadorea</taxon>
        <taxon>Rhabditida</taxon>
        <taxon>Spirurina</taxon>
        <taxon>Spiruromorpha</taxon>
        <taxon>Filarioidea</taxon>
        <taxon>Onchocercidae</taxon>
        <taxon>Onchocerca</taxon>
    </lineage>
</organism>
<keyword evidence="4" id="KW-0560">Oxidoreductase</keyword>
<keyword evidence="5" id="KW-0732">Signal</keyword>
<dbReference type="AlphaFoldDB" id="A0A183H930"/>
<dbReference type="EMBL" id="UZAJ01002868">
    <property type="protein sequence ID" value="VDO38502.1"/>
    <property type="molecule type" value="Genomic_DNA"/>
</dbReference>
<reference evidence="9" key="1">
    <citation type="submission" date="2016-06" db="UniProtKB">
        <authorList>
            <consortium name="WormBaseParasite"/>
        </authorList>
    </citation>
    <scope>IDENTIFICATION</scope>
</reference>